<keyword evidence="1" id="KW-1133">Transmembrane helix</keyword>
<keyword evidence="1" id="KW-0812">Transmembrane</keyword>
<evidence type="ECO:0000256" key="1">
    <source>
        <dbReference type="SAM" id="Phobius"/>
    </source>
</evidence>
<feature type="transmembrane region" description="Helical" evidence="1">
    <location>
        <begin position="20"/>
        <end position="38"/>
    </location>
</feature>
<gene>
    <name evidence="2" type="ORF">CY34DRAFT_800928</name>
</gene>
<dbReference type="AlphaFoldDB" id="A0A0D0AWK2"/>
<evidence type="ECO:0000313" key="2">
    <source>
        <dbReference type="EMBL" id="KIK46051.1"/>
    </source>
</evidence>
<dbReference type="InParanoid" id="A0A0D0AWK2"/>
<name>A0A0D0AWK2_9AGAM</name>
<proteinExistence type="predicted"/>
<dbReference type="HOGENOM" id="CLU_044614_3_1_1"/>
<protein>
    <submittedName>
        <fullName evidence="2">Uncharacterized protein</fullName>
    </submittedName>
</protein>
<dbReference type="EMBL" id="KN835164">
    <property type="protein sequence ID" value="KIK46051.1"/>
    <property type="molecule type" value="Genomic_DNA"/>
</dbReference>
<feature type="transmembrane region" description="Helical" evidence="1">
    <location>
        <begin position="220"/>
        <end position="245"/>
    </location>
</feature>
<feature type="transmembrane region" description="Helical" evidence="1">
    <location>
        <begin position="187"/>
        <end position="208"/>
    </location>
</feature>
<dbReference type="Proteomes" id="UP000054485">
    <property type="component" value="Unassembled WGS sequence"/>
</dbReference>
<dbReference type="OrthoDB" id="3357408at2759"/>
<reference evidence="3" key="2">
    <citation type="submission" date="2015-01" db="EMBL/GenBank/DDBJ databases">
        <title>Evolutionary Origins and Diversification of the Mycorrhizal Mutualists.</title>
        <authorList>
            <consortium name="DOE Joint Genome Institute"/>
            <consortium name="Mycorrhizal Genomics Consortium"/>
            <person name="Kohler A."/>
            <person name="Kuo A."/>
            <person name="Nagy L.G."/>
            <person name="Floudas D."/>
            <person name="Copeland A."/>
            <person name="Barry K.W."/>
            <person name="Cichocki N."/>
            <person name="Veneault-Fourrey C."/>
            <person name="LaButti K."/>
            <person name="Lindquist E.A."/>
            <person name="Lipzen A."/>
            <person name="Lundell T."/>
            <person name="Morin E."/>
            <person name="Murat C."/>
            <person name="Riley R."/>
            <person name="Ohm R."/>
            <person name="Sun H."/>
            <person name="Tunlid A."/>
            <person name="Henrissat B."/>
            <person name="Grigoriev I.V."/>
            <person name="Hibbett D.S."/>
            <person name="Martin F."/>
        </authorList>
    </citation>
    <scope>NUCLEOTIDE SEQUENCE [LARGE SCALE GENOMIC DNA]</scope>
    <source>
        <strain evidence="3">UH-Slu-Lm8-n1</strain>
    </source>
</reference>
<reference evidence="2 3" key="1">
    <citation type="submission" date="2014-04" db="EMBL/GenBank/DDBJ databases">
        <authorList>
            <consortium name="DOE Joint Genome Institute"/>
            <person name="Kuo A."/>
            <person name="Ruytinx J."/>
            <person name="Rineau F."/>
            <person name="Colpaert J."/>
            <person name="Kohler A."/>
            <person name="Nagy L.G."/>
            <person name="Floudas D."/>
            <person name="Copeland A."/>
            <person name="Barry K.W."/>
            <person name="Cichocki N."/>
            <person name="Veneault-Fourrey C."/>
            <person name="LaButti K."/>
            <person name="Lindquist E.A."/>
            <person name="Lipzen A."/>
            <person name="Lundell T."/>
            <person name="Morin E."/>
            <person name="Murat C."/>
            <person name="Sun H."/>
            <person name="Tunlid A."/>
            <person name="Henrissat B."/>
            <person name="Grigoriev I.V."/>
            <person name="Hibbett D.S."/>
            <person name="Martin F."/>
            <person name="Nordberg H.P."/>
            <person name="Cantor M.N."/>
            <person name="Hua S.X."/>
        </authorList>
    </citation>
    <scope>NUCLEOTIDE SEQUENCE [LARGE SCALE GENOMIC DNA]</scope>
    <source>
        <strain evidence="2 3">UH-Slu-Lm8-n1</strain>
    </source>
</reference>
<organism evidence="2 3">
    <name type="scientific">Suillus luteus UH-Slu-Lm8-n1</name>
    <dbReference type="NCBI Taxonomy" id="930992"/>
    <lineage>
        <taxon>Eukaryota</taxon>
        <taxon>Fungi</taxon>
        <taxon>Dikarya</taxon>
        <taxon>Basidiomycota</taxon>
        <taxon>Agaricomycotina</taxon>
        <taxon>Agaricomycetes</taxon>
        <taxon>Agaricomycetidae</taxon>
        <taxon>Boletales</taxon>
        <taxon>Suillineae</taxon>
        <taxon>Suillaceae</taxon>
        <taxon>Suillus</taxon>
    </lineage>
</organism>
<keyword evidence="3" id="KW-1185">Reference proteome</keyword>
<feature type="transmembrane region" description="Helical" evidence="1">
    <location>
        <begin position="145"/>
        <end position="167"/>
    </location>
</feature>
<accession>A0A0D0AWK2</accession>
<sequence length="336" mass="36658">MLASPGQVDRMFITSVWFESMVYGINCVLFGACIYILANRDRKSHSALFVSCIFHISASTAHTIISLLLSLQGFTSPSIKSIPDGSSLYFVAPTTLMLTNLALYVSNVLAQDLLLVSNIGLGNIEVTRTKQIWRLYVVWNHSWKLAIPSLVLEVAHIVCAIVAVFLIAQPNEHLFSHSVQAFGKASWSLGLFINTCVTFGIAYRLWLAGREISDLTGRDAYKAAMFTVIESGALIASCTLIMFILDITGSPSGFMAFNVAMQIATTTPLLIIARLGLGLTNIGTHFDKSSSPTVTFAPVQIDVTEDTCTYPTYPMAPISPFATRKTGSVQSFYREA</sequence>
<evidence type="ECO:0000313" key="3">
    <source>
        <dbReference type="Proteomes" id="UP000054485"/>
    </source>
</evidence>
<feature type="transmembrane region" description="Helical" evidence="1">
    <location>
        <begin position="257"/>
        <end position="277"/>
    </location>
</feature>
<keyword evidence="1" id="KW-0472">Membrane</keyword>
<feature type="transmembrane region" description="Helical" evidence="1">
    <location>
        <begin position="47"/>
        <end position="71"/>
    </location>
</feature>